<dbReference type="GeneID" id="6013992"/>
<feature type="compositionally biased region" description="Polar residues" evidence="1">
    <location>
        <begin position="52"/>
        <end position="68"/>
    </location>
</feature>
<evidence type="ECO:0000313" key="2">
    <source>
        <dbReference type="EMBL" id="EAU84352.1"/>
    </source>
</evidence>
<dbReference type="EMBL" id="AACS02000005">
    <property type="protein sequence ID" value="EAU84352.1"/>
    <property type="molecule type" value="Genomic_DNA"/>
</dbReference>
<protein>
    <submittedName>
        <fullName evidence="2">Uncharacterized protein</fullName>
    </submittedName>
</protein>
<proteinExistence type="predicted"/>
<feature type="compositionally biased region" description="Polar residues" evidence="1">
    <location>
        <begin position="285"/>
        <end position="302"/>
    </location>
</feature>
<comment type="caution">
    <text evidence="2">The sequence shown here is derived from an EMBL/GenBank/DDBJ whole genome shotgun (WGS) entry which is preliminary data.</text>
</comment>
<accession>A8NYI4</accession>
<dbReference type="InParanoid" id="A8NYI4"/>
<feature type="region of interest" description="Disordered" evidence="1">
    <location>
        <begin position="1"/>
        <end position="84"/>
    </location>
</feature>
<evidence type="ECO:0000256" key="1">
    <source>
        <dbReference type="SAM" id="MobiDB-lite"/>
    </source>
</evidence>
<dbReference type="VEuPathDB" id="FungiDB:CC1G_01348"/>
<gene>
    <name evidence="2" type="ORF">CC1G_01348</name>
</gene>
<dbReference type="OrthoDB" id="10666871at2759"/>
<dbReference type="RefSeq" id="XP_001837436.1">
    <property type="nucleotide sequence ID" value="XM_001837384.1"/>
</dbReference>
<dbReference type="Proteomes" id="UP000001861">
    <property type="component" value="Unassembled WGS sequence"/>
</dbReference>
<dbReference type="AlphaFoldDB" id="A8NYI4"/>
<reference evidence="2 3" key="1">
    <citation type="journal article" date="2010" name="Proc. Natl. Acad. Sci. U.S.A.">
        <title>Insights into evolution of multicellular fungi from the assembled chromosomes of the mushroom Coprinopsis cinerea (Coprinus cinereus).</title>
        <authorList>
            <person name="Stajich J.E."/>
            <person name="Wilke S.K."/>
            <person name="Ahren D."/>
            <person name="Au C.H."/>
            <person name="Birren B.W."/>
            <person name="Borodovsky M."/>
            <person name="Burns C."/>
            <person name="Canback B."/>
            <person name="Casselton L.A."/>
            <person name="Cheng C.K."/>
            <person name="Deng J."/>
            <person name="Dietrich F.S."/>
            <person name="Fargo D.C."/>
            <person name="Farman M.L."/>
            <person name="Gathman A.C."/>
            <person name="Goldberg J."/>
            <person name="Guigo R."/>
            <person name="Hoegger P.J."/>
            <person name="Hooker J.B."/>
            <person name="Huggins A."/>
            <person name="James T.Y."/>
            <person name="Kamada T."/>
            <person name="Kilaru S."/>
            <person name="Kodira C."/>
            <person name="Kues U."/>
            <person name="Kupfer D."/>
            <person name="Kwan H.S."/>
            <person name="Lomsadze A."/>
            <person name="Li W."/>
            <person name="Lilly W.W."/>
            <person name="Ma L.J."/>
            <person name="Mackey A.J."/>
            <person name="Manning G."/>
            <person name="Martin F."/>
            <person name="Muraguchi H."/>
            <person name="Natvig D.O."/>
            <person name="Palmerini H."/>
            <person name="Ramesh M.A."/>
            <person name="Rehmeyer C.J."/>
            <person name="Roe B.A."/>
            <person name="Shenoy N."/>
            <person name="Stanke M."/>
            <person name="Ter-Hovhannisyan V."/>
            <person name="Tunlid A."/>
            <person name="Velagapudi R."/>
            <person name="Vision T.J."/>
            <person name="Zeng Q."/>
            <person name="Zolan M.E."/>
            <person name="Pukkila P.J."/>
        </authorList>
    </citation>
    <scope>NUCLEOTIDE SEQUENCE [LARGE SCALE GENOMIC DNA]</scope>
    <source>
        <strain evidence="3">Okayama-7 / 130 / ATCC MYA-4618 / FGSC 9003</strain>
    </source>
</reference>
<sequence>MAESAPINRAKSGESNSGVTAAELFTELSGGYESPHPSPPNSPKPAGHTPDVVTTNAPMPIASTSNQTEPKRKRPRIVRTRQPQAEELQALGIKVIDFAYVSTLPKVKPYYRQPAQSQPTPPGHKKLSREDTEPILGESSQQNQPSRPLRREDTEPVIEESSQAPAALPTARPLGRTVATQDIVAHNTLSPQPGPSALSPRPLPPFKNYSRSIVLVSPLPKLSLKTNFSNNALKLFDASPSTPVSPGATLITLPRPRRGTRKPSGAEQSITRTRTTRSTTRRTEAAQSTAPRYNLRSSNKKTTPVPAQPPAKSRTATKKSTSVKHVAQPAGRKRTRSEPAGASAAVTVVANCPTPKRPRTQPLYPNERPAKRARR</sequence>
<name>A8NYI4_COPC7</name>
<keyword evidence="3" id="KW-1185">Reference proteome</keyword>
<dbReference type="KEGG" id="cci:CC1G_01348"/>
<organism evidence="2 3">
    <name type="scientific">Coprinopsis cinerea (strain Okayama-7 / 130 / ATCC MYA-4618 / FGSC 9003)</name>
    <name type="common">Inky cap fungus</name>
    <name type="synonym">Hormographiella aspergillata</name>
    <dbReference type="NCBI Taxonomy" id="240176"/>
    <lineage>
        <taxon>Eukaryota</taxon>
        <taxon>Fungi</taxon>
        <taxon>Dikarya</taxon>
        <taxon>Basidiomycota</taxon>
        <taxon>Agaricomycotina</taxon>
        <taxon>Agaricomycetes</taxon>
        <taxon>Agaricomycetidae</taxon>
        <taxon>Agaricales</taxon>
        <taxon>Agaricineae</taxon>
        <taxon>Psathyrellaceae</taxon>
        <taxon>Coprinopsis</taxon>
    </lineage>
</organism>
<feature type="region of interest" description="Disordered" evidence="1">
    <location>
        <begin position="241"/>
        <end position="375"/>
    </location>
</feature>
<evidence type="ECO:0000313" key="3">
    <source>
        <dbReference type="Proteomes" id="UP000001861"/>
    </source>
</evidence>
<feature type="region of interest" description="Disordered" evidence="1">
    <location>
        <begin position="111"/>
        <end position="205"/>
    </location>
</feature>